<reference evidence="2" key="1">
    <citation type="submission" date="2022-12" db="EMBL/GenBank/DDBJ databases">
        <title>Peptostreptococcus.</title>
        <authorList>
            <person name="Lee S.H."/>
        </authorList>
    </citation>
    <scope>NUCLEOTIDE SEQUENCE</scope>
    <source>
        <strain evidence="2">CBA3647</strain>
    </source>
</reference>
<protein>
    <submittedName>
        <fullName evidence="2">TIGR03936 family radical SAM-associated protein</fullName>
    </submittedName>
</protein>
<dbReference type="InterPro" id="IPR018768">
    <property type="entry name" value="DUF2344"/>
</dbReference>
<evidence type="ECO:0000313" key="2">
    <source>
        <dbReference type="EMBL" id="WAW14281.1"/>
    </source>
</evidence>
<keyword evidence="3" id="KW-1185">Reference proteome</keyword>
<evidence type="ECO:0000259" key="1">
    <source>
        <dbReference type="Pfam" id="PF10105"/>
    </source>
</evidence>
<gene>
    <name evidence="2" type="ORF">O0R46_06615</name>
</gene>
<sequence>MSKTFRIKFIKVGDMIYISHLDLQRLLQRVFRRAKIKIEYSNGYNPHPKISYGNALALGIESYGEYLDIEIEDEDIKGDELLDRLNLALPNGIEFLKCVELEQGEKALAANIEFGDYIFVIENINKYSKEQVDKYIGELLQKEEINLEKLNKKKKLVQVDIRPLIKKLYLFDINQDEISIGALLATGSRQNLNTNIFIPLLLKYLNIDLDPLDVHIIRKDLYFYSNGRLVNPL</sequence>
<organism evidence="2 3">
    <name type="scientific">Peptostreptococcus equinus</name>
    <dbReference type="NCBI Taxonomy" id="3003601"/>
    <lineage>
        <taxon>Bacteria</taxon>
        <taxon>Bacillati</taxon>
        <taxon>Bacillota</taxon>
        <taxon>Clostridia</taxon>
        <taxon>Peptostreptococcales</taxon>
        <taxon>Peptostreptococcaceae</taxon>
        <taxon>Peptostreptococcus</taxon>
    </lineage>
</organism>
<proteinExistence type="predicted"/>
<dbReference type="Pfam" id="PF10105">
    <property type="entry name" value="DUF2344"/>
    <property type="match status" value="1"/>
</dbReference>
<name>A0ABY7JP75_9FIRM</name>
<evidence type="ECO:0000313" key="3">
    <source>
        <dbReference type="Proteomes" id="UP001164187"/>
    </source>
</evidence>
<dbReference type="NCBIfam" id="TIGR03936">
    <property type="entry name" value="sam_1_link_chp"/>
    <property type="match status" value="1"/>
</dbReference>
<dbReference type="EMBL" id="CP114052">
    <property type="protein sequence ID" value="WAW14281.1"/>
    <property type="molecule type" value="Genomic_DNA"/>
</dbReference>
<dbReference type="RefSeq" id="WP_269310943.1">
    <property type="nucleotide sequence ID" value="NZ_CP114052.1"/>
</dbReference>
<accession>A0ABY7JP75</accession>
<feature type="domain" description="DUF2344" evidence="1">
    <location>
        <begin position="5"/>
        <end position="193"/>
    </location>
</feature>
<dbReference type="Proteomes" id="UP001164187">
    <property type="component" value="Chromosome"/>
</dbReference>